<evidence type="ECO:0000256" key="6">
    <source>
        <dbReference type="SAM" id="MobiDB-lite"/>
    </source>
</evidence>
<accession>A0AA88U320</accession>
<sequence length="582" mass="66717">TDALKLNSIEQEDGEGLKVPTLEVYKDEGGSAVSFSTYNASGKSEVSRNPGSSANLAERNGTNHKAKEDNQQSQQEGIVFTSGGKAFEICMSCLFGSWQEEFKQATVEHDQNARSLSRKEIDLKIQEMKDQVIRAKAYLNFAPPNSNSHLVKELKVRIKELERAMGDSTKVSELSRRALQRMRAMEASLLKASHVYPECSAMAKKLRAMMYNAEEQVRTQKNQASFLVQLAGRTTPKGLHCLSMRLTNSFFALQPEEREFPGQHKLHDPDLYHFAIFSDNVLACAAVVDSIISTAMNALLGNYLELDPGVTYLEYFLEPKKVVIHILTDSLNLPAITMWFLLNPLRRATIQVQSINSFDWMSIKYGGKMQWQSSSDPRYASPLNHLRFYLPEIFPALKKIVLLDHDVIVQRDLSGLWSVDMKDKVNGAVETCREDEPSFRRMNMLINFSEPMVARRFDVKACSWAFGMNVFDLQKWRRRNLTEVYHNYLQLGSKRPLWKAGSLPIGWVTFYNQTVGLDRRWHVLGLGHHADVKQRDIEQAAVIHYDGVMKPWLDIGLEKYKQYWRKHVKYDHPYLQQCNIHD</sequence>
<evidence type="ECO:0000256" key="1">
    <source>
        <dbReference type="ARBA" id="ARBA00004877"/>
    </source>
</evidence>
<dbReference type="Pfam" id="PF01501">
    <property type="entry name" value="Glyco_transf_8"/>
    <property type="match status" value="1"/>
</dbReference>
<comment type="similarity">
    <text evidence="2 5">Belongs to the glycosyltransferase 8 family.</text>
</comment>
<keyword evidence="8" id="KW-1185">Reference proteome</keyword>
<dbReference type="SUPFAM" id="SSF53448">
    <property type="entry name" value="Nucleotide-diphospho-sugar transferases"/>
    <property type="match status" value="1"/>
</dbReference>
<reference evidence="7" key="1">
    <citation type="submission" date="2022-12" db="EMBL/GenBank/DDBJ databases">
        <title>Draft genome assemblies for two species of Escallonia (Escalloniales).</title>
        <authorList>
            <person name="Chanderbali A."/>
            <person name="Dervinis C."/>
            <person name="Anghel I."/>
            <person name="Soltis D."/>
            <person name="Soltis P."/>
            <person name="Zapata F."/>
        </authorList>
    </citation>
    <scope>NUCLEOTIDE SEQUENCE</scope>
    <source>
        <strain evidence="7">UCBG92.1500</strain>
        <tissue evidence="7">Leaf</tissue>
    </source>
</reference>
<comment type="subcellular location">
    <subcellularLocation>
        <location evidence="5">Golgi apparatus membrane</location>
        <topology evidence="5">Single-pass type II membrane protein</topology>
    </subcellularLocation>
</comment>
<evidence type="ECO:0000256" key="2">
    <source>
        <dbReference type="ARBA" id="ARBA00006351"/>
    </source>
</evidence>
<dbReference type="InterPro" id="IPR002495">
    <property type="entry name" value="Glyco_trans_8"/>
</dbReference>
<name>A0AA88U320_9ASTE</name>
<keyword evidence="5" id="KW-0961">Cell wall biogenesis/degradation</keyword>
<organism evidence="7 8">
    <name type="scientific">Escallonia rubra</name>
    <dbReference type="NCBI Taxonomy" id="112253"/>
    <lineage>
        <taxon>Eukaryota</taxon>
        <taxon>Viridiplantae</taxon>
        <taxon>Streptophyta</taxon>
        <taxon>Embryophyta</taxon>
        <taxon>Tracheophyta</taxon>
        <taxon>Spermatophyta</taxon>
        <taxon>Magnoliopsida</taxon>
        <taxon>eudicotyledons</taxon>
        <taxon>Gunneridae</taxon>
        <taxon>Pentapetalae</taxon>
        <taxon>asterids</taxon>
        <taxon>campanulids</taxon>
        <taxon>Escalloniales</taxon>
        <taxon>Escalloniaceae</taxon>
        <taxon>Escallonia</taxon>
    </lineage>
</organism>
<evidence type="ECO:0000313" key="7">
    <source>
        <dbReference type="EMBL" id="KAK2970183.1"/>
    </source>
</evidence>
<keyword evidence="5" id="KW-0333">Golgi apparatus</keyword>
<evidence type="ECO:0000256" key="4">
    <source>
        <dbReference type="ARBA" id="ARBA00022679"/>
    </source>
</evidence>
<dbReference type="EC" id="2.4.1.-" evidence="5"/>
<evidence type="ECO:0000256" key="5">
    <source>
        <dbReference type="RuleBase" id="RU362027"/>
    </source>
</evidence>
<comment type="pathway">
    <text evidence="1 5">Glycan metabolism; pectin biosynthesis.</text>
</comment>
<feature type="region of interest" description="Disordered" evidence="6">
    <location>
        <begin position="36"/>
        <end position="76"/>
    </location>
</feature>
<comment type="caution">
    <text evidence="7">The sequence shown here is derived from an EMBL/GenBank/DDBJ whole genome shotgun (WGS) entry which is preliminary data.</text>
</comment>
<feature type="compositionally biased region" description="Polar residues" evidence="6">
    <location>
        <begin position="36"/>
        <end position="55"/>
    </location>
</feature>
<dbReference type="EMBL" id="JAVXUO010002747">
    <property type="protein sequence ID" value="KAK2970183.1"/>
    <property type="molecule type" value="Genomic_DNA"/>
</dbReference>
<dbReference type="InterPro" id="IPR029993">
    <property type="entry name" value="GAUT"/>
</dbReference>
<evidence type="ECO:0000313" key="8">
    <source>
        <dbReference type="Proteomes" id="UP001187471"/>
    </source>
</evidence>
<evidence type="ECO:0000256" key="3">
    <source>
        <dbReference type="ARBA" id="ARBA00022676"/>
    </source>
</evidence>
<dbReference type="Proteomes" id="UP001187471">
    <property type="component" value="Unassembled WGS sequence"/>
</dbReference>
<dbReference type="GO" id="GO:0000139">
    <property type="term" value="C:Golgi membrane"/>
    <property type="evidence" value="ECO:0007669"/>
    <property type="project" value="UniProtKB-SubCell"/>
</dbReference>
<dbReference type="Pfam" id="PF25557">
    <property type="entry name" value="GAUT_1"/>
    <property type="match status" value="1"/>
</dbReference>
<feature type="non-terminal residue" evidence="7">
    <location>
        <position position="1"/>
    </location>
</feature>
<dbReference type="GO" id="GO:0071555">
    <property type="term" value="P:cell wall organization"/>
    <property type="evidence" value="ECO:0007669"/>
    <property type="project" value="UniProtKB-KW"/>
</dbReference>
<gene>
    <name evidence="7" type="ORF">RJ640_019651</name>
</gene>
<dbReference type="InterPro" id="IPR029044">
    <property type="entry name" value="Nucleotide-diphossugar_trans"/>
</dbReference>
<dbReference type="Gene3D" id="3.90.550.10">
    <property type="entry name" value="Spore Coat Polysaccharide Biosynthesis Protein SpsA, Chain A"/>
    <property type="match status" value="1"/>
</dbReference>
<dbReference type="AlphaFoldDB" id="A0AA88U320"/>
<keyword evidence="4" id="KW-0808">Transferase</keyword>
<dbReference type="PANTHER" id="PTHR32116:SF0">
    <property type="entry name" value="GALACTURONOSYLTRANSFERASE 6-RELATED"/>
    <property type="match status" value="1"/>
</dbReference>
<keyword evidence="3 5" id="KW-0328">Glycosyltransferase</keyword>
<dbReference type="GO" id="GO:0047262">
    <property type="term" value="F:polygalacturonate 4-alpha-galacturonosyltransferase activity"/>
    <property type="evidence" value="ECO:0007669"/>
    <property type="project" value="InterPro"/>
</dbReference>
<proteinExistence type="inferred from homology"/>
<dbReference type="PANTHER" id="PTHR32116">
    <property type="entry name" value="GALACTURONOSYLTRANSFERASE 4-RELATED"/>
    <property type="match status" value="1"/>
</dbReference>
<protein>
    <recommendedName>
        <fullName evidence="5">Hexosyltransferase</fullName>
        <ecNumber evidence="5">2.4.1.-</ecNumber>
    </recommendedName>
</protein>